<proteinExistence type="predicted"/>
<organism evidence="6 7">
    <name type="scientific">Pseudomonas rubra</name>
    <dbReference type="NCBI Taxonomy" id="2942627"/>
    <lineage>
        <taxon>Bacteria</taxon>
        <taxon>Pseudomonadati</taxon>
        <taxon>Pseudomonadota</taxon>
        <taxon>Gammaproteobacteria</taxon>
        <taxon>Pseudomonadales</taxon>
        <taxon>Pseudomonadaceae</taxon>
        <taxon>Pseudomonas</taxon>
    </lineage>
</organism>
<dbReference type="InterPro" id="IPR000595">
    <property type="entry name" value="cNMP-bd_dom"/>
</dbReference>
<reference evidence="6 7" key="1">
    <citation type="submission" date="2022-05" db="EMBL/GenBank/DDBJ databases">
        <title>Novel Pseudomonas spp. Isolated from a Rainbow Trout Aquaculture Facility.</title>
        <authorList>
            <person name="Testerman T."/>
            <person name="Graf J."/>
        </authorList>
    </citation>
    <scope>NUCLEOTIDE SEQUENCE [LARGE SCALE GENOMIC DNA]</scope>
    <source>
        <strain evidence="6 7">ID1025</strain>
    </source>
</reference>
<dbReference type="InterPro" id="IPR036388">
    <property type="entry name" value="WH-like_DNA-bd_sf"/>
</dbReference>
<name>A0ABT5PGH3_9PSED</name>
<evidence type="ECO:0000256" key="3">
    <source>
        <dbReference type="ARBA" id="ARBA00023163"/>
    </source>
</evidence>
<dbReference type="InterPro" id="IPR018490">
    <property type="entry name" value="cNMP-bd_dom_sf"/>
</dbReference>
<dbReference type="SMART" id="SM00100">
    <property type="entry name" value="cNMP"/>
    <property type="match status" value="1"/>
</dbReference>
<dbReference type="PROSITE" id="PS50042">
    <property type="entry name" value="CNMP_BINDING_3"/>
    <property type="match status" value="1"/>
</dbReference>
<dbReference type="Proteomes" id="UP001148184">
    <property type="component" value="Unassembled WGS sequence"/>
</dbReference>
<dbReference type="PANTHER" id="PTHR24567:SF26">
    <property type="entry name" value="REGULATORY PROTEIN YEIL"/>
    <property type="match status" value="1"/>
</dbReference>
<evidence type="ECO:0000256" key="2">
    <source>
        <dbReference type="ARBA" id="ARBA00023125"/>
    </source>
</evidence>
<sequence length="270" mass="30131">MRFTSTVLFPQTAMREVLRCSPICGSDGALAFDESLTTMSRFNWVEDLSPPIRKLVLEKARVRIYPDNTTLYYQGDAVTEVFQIMSGEIRKCIITDDGQEALMYIYKPGDLIGDSSIADEEPYPVTIITRGEATLRVWSAKDFADLRSLHHEVETAVAGQISLRLRAALRLLEELLTQPVAARVASRLIWLADMQGGADQGIGLTISQADIALMVGSTRQSVNRVVTELRKLNFIETDYGRVTVKDLEGLRSYVNEHQNQRHGRGGKGPQ</sequence>
<feature type="domain" description="HTH crp-type" evidence="5">
    <location>
        <begin position="178"/>
        <end position="248"/>
    </location>
</feature>
<dbReference type="PROSITE" id="PS51063">
    <property type="entry name" value="HTH_CRP_2"/>
    <property type="match status" value="1"/>
</dbReference>
<evidence type="ECO:0000259" key="5">
    <source>
        <dbReference type="PROSITE" id="PS51063"/>
    </source>
</evidence>
<keyword evidence="3" id="KW-0804">Transcription</keyword>
<dbReference type="PANTHER" id="PTHR24567">
    <property type="entry name" value="CRP FAMILY TRANSCRIPTIONAL REGULATORY PROTEIN"/>
    <property type="match status" value="1"/>
</dbReference>
<protein>
    <submittedName>
        <fullName evidence="6">Crp/Fnr family transcriptional regulator</fullName>
    </submittedName>
</protein>
<evidence type="ECO:0000259" key="4">
    <source>
        <dbReference type="PROSITE" id="PS50042"/>
    </source>
</evidence>
<keyword evidence="7" id="KW-1185">Reference proteome</keyword>
<dbReference type="EMBL" id="JAMDGZ010000075">
    <property type="protein sequence ID" value="MDD1017103.1"/>
    <property type="molecule type" value="Genomic_DNA"/>
</dbReference>
<dbReference type="Pfam" id="PF13545">
    <property type="entry name" value="HTH_Crp_2"/>
    <property type="match status" value="1"/>
</dbReference>
<evidence type="ECO:0000313" key="6">
    <source>
        <dbReference type="EMBL" id="MDD1017103.1"/>
    </source>
</evidence>
<accession>A0ABT5PGH3</accession>
<dbReference type="Pfam" id="PF00027">
    <property type="entry name" value="cNMP_binding"/>
    <property type="match status" value="1"/>
</dbReference>
<gene>
    <name evidence="6" type="ORF">M5G17_25925</name>
</gene>
<comment type="caution">
    <text evidence="6">The sequence shown here is derived from an EMBL/GenBank/DDBJ whole genome shotgun (WGS) entry which is preliminary data.</text>
</comment>
<dbReference type="InterPro" id="IPR050397">
    <property type="entry name" value="Env_Response_Regulators"/>
</dbReference>
<evidence type="ECO:0000256" key="1">
    <source>
        <dbReference type="ARBA" id="ARBA00023015"/>
    </source>
</evidence>
<dbReference type="SUPFAM" id="SSF51206">
    <property type="entry name" value="cAMP-binding domain-like"/>
    <property type="match status" value="1"/>
</dbReference>
<dbReference type="SUPFAM" id="SSF46785">
    <property type="entry name" value="Winged helix' DNA-binding domain"/>
    <property type="match status" value="1"/>
</dbReference>
<dbReference type="InterPro" id="IPR012318">
    <property type="entry name" value="HTH_CRP"/>
</dbReference>
<dbReference type="Gene3D" id="2.60.120.10">
    <property type="entry name" value="Jelly Rolls"/>
    <property type="match status" value="1"/>
</dbReference>
<dbReference type="SMART" id="SM00419">
    <property type="entry name" value="HTH_CRP"/>
    <property type="match status" value="1"/>
</dbReference>
<dbReference type="InterPro" id="IPR014710">
    <property type="entry name" value="RmlC-like_jellyroll"/>
</dbReference>
<feature type="domain" description="Cyclic nucleotide-binding" evidence="4">
    <location>
        <begin position="44"/>
        <end position="146"/>
    </location>
</feature>
<dbReference type="Gene3D" id="1.10.10.10">
    <property type="entry name" value="Winged helix-like DNA-binding domain superfamily/Winged helix DNA-binding domain"/>
    <property type="match status" value="1"/>
</dbReference>
<dbReference type="RefSeq" id="WP_273895719.1">
    <property type="nucleotide sequence ID" value="NZ_JAMDGP010000030.1"/>
</dbReference>
<evidence type="ECO:0000313" key="7">
    <source>
        <dbReference type="Proteomes" id="UP001148184"/>
    </source>
</evidence>
<dbReference type="CDD" id="cd00038">
    <property type="entry name" value="CAP_ED"/>
    <property type="match status" value="1"/>
</dbReference>
<keyword evidence="2" id="KW-0238">DNA-binding</keyword>
<dbReference type="InterPro" id="IPR036390">
    <property type="entry name" value="WH_DNA-bd_sf"/>
</dbReference>
<keyword evidence="1" id="KW-0805">Transcription regulation</keyword>